<comment type="caution">
    <text evidence="1">The sequence shown here is derived from an EMBL/GenBank/DDBJ whole genome shotgun (WGS) entry which is preliminary data.</text>
</comment>
<dbReference type="InterPro" id="IPR029063">
    <property type="entry name" value="SAM-dependent_MTases_sf"/>
</dbReference>
<name>A0A8H7LSU2_9AGAM</name>
<sequence length="375" mass="42715">MADPNDPANPGLFPPSPELVPIRRDEYSNYYFHYHGRRFPRYLLEPALQNASDVPQLPSVLPIDRQEMTVRDLDDRPLGPDLRCISASSVVQCCTIWYIFASNLTISDHFKHILTRLRGRWLLTWEATMENGDYSCTLSTTDVLFFCRIEDVAETLSHRFQSHHALVPSSPTEAANNHVRFEVYDFQRDGIRNAEGSVDIIHARFQNFHIKDWAKLLRDVAKRLKPGGLFMSGELDIYLEFPNGQPPDVYATNQFYSQVQGIMRERGYNPNIGVELEGMLRTISDSDGPLFTNIGSEVHKIPVGIDADNPIPVVREISALSMDCMISLGDSLRPFLLSQGSAAIEIDGLLDTYKHQLRRNRAQVSYRCTWAERRA</sequence>
<organism evidence="1 2">
    <name type="scientific">Rhizoctonia solani</name>
    <dbReference type="NCBI Taxonomy" id="456999"/>
    <lineage>
        <taxon>Eukaryota</taxon>
        <taxon>Fungi</taxon>
        <taxon>Dikarya</taxon>
        <taxon>Basidiomycota</taxon>
        <taxon>Agaricomycotina</taxon>
        <taxon>Agaricomycetes</taxon>
        <taxon>Cantharellales</taxon>
        <taxon>Ceratobasidiaceae</taxon>
        <taxon>Rhizoctonia</taxon>
    </lineage>
</organism>
<dbReference type="GO" id="GO:0032259">
    <property type="term" value="P:methylation"/>
    <property type="evidence" value="ECO:0007669"/>
    <property type="project" value="UniProtKB-KW"/>
</dbReference>
<keyword evidence="1" id="KW-0808">Transferase</keyword>
<dbReference type="SUPFAM" id="SSF53335">
    <property type="entry name" value="S-adenosyl-L-methionine-dependent methyltransferases"/>
    <property type="match status" value="1"/>
</dbReference>
<proteinExistence type="predicted"/>
<dbReference type="OrthoDB" id="2013972at2759"/>
<accession>A0A8H7LSU2</accession>
<reference evidence="1" key="1">
    <citation type="submission" date="2020-09" db="EMBL/GenBank/DDBJ databases">
        <title>Comparative genome analyses of four rice-infecting Rhizoctonia solani isolates reveal extensive enrichment of homogalacturonan modification genes.</title>
        <authorList>
            <person name="Lee D.-Y."/>
            <person name="Jeon J."/>
            <person name="Kim K.-T."/>
            <person name="Cheong K."/>
            <person name="Song H."/>
            <person name="Choi G."/>
            <person name="Ko J."/>
            <person name="Opiyo S.O."/>
            <person name="Zuo S."/>
            <person name="Madhav S."/>
            <person name="Lee Y.-H."/>
            <person name="Wang G.-L."/>
        </authorList>
    </citation>
    <scope>NUCLEOTIDE SEQUENCE</scope>
    <source>
        <strain evidence="1">AG1-IA WGL</strain>
    </source>
</reference>
<keyword evidence="1" id="KW-0489">Methyltransferase</keyword>
<feature type="non-terminal residue" evidence="1">
    <location>
        <position position="375"/>
    </location>
</feature>
<dbReference type="EMBL" id="JACYCD010000214">
    <property type="protein sequence ID" value="KAF8700596.1"/>
    <property type="molecule type" value="Genomic_DNA"/>
</dbReference>
<dbReference type="Gene3D" id="3.40.50.150">
    <property type="entry name" value="Vaccinia Virus protein VP39"/>
    <property type="match status" value="1"/>
</dbReference>
<evidence type="ECO:0000313" key="2">
    <source>
        <dbReference type="Proteomes" id="UP000602905"/>
    </source>
</evidence>
<protein>
    <submittedName>
        <fullName evidence="1">Methyltransferase domain</fullName>
    </submittedName>
</protein>
<gene>
    <name evidence="1" type="ORF">RHS03_06618</name>
</gene>
<dbReference type="Proteomes" id="UP000602905">
    <property type="component" value="Unassembled WGS sequence"/>
</dbReference>
<dbReference type="GO" id="GO:0008168">
    <property type="term" value="F:methyltransferase activity"/>
    <property type="evidence" value="ECO:0007669"/>
    <property type="project" value="UniProtKB-KW"/>
</dbReference>
<dbReference type="Pfam" id="PF13489">
    <property type="entry name" value="Methyltransf_23"/>
    <property type="match status" value="1"/>
</dbReference>
<dbReference type="AlphaFoldDB" id="A0A8H7LSU2"/>
<evidence type="ECO:0000313" key="1">
    <source>
        <dbReference type="EMBL" id="KAF8700596.1"/>
    </source>
</evidence>